<dbReference type="PRINTS" id="PR00420">
    <property type="entry name" value="RNGMNOXGNASE"/>
</dbReference>
<evidence type="ECO:0000256" key="7">
    <source>
        <dbReference type="SAM" id="SignalP"/>
    </source>
</evidence>
<dbReference type="AlphaFoldDB" id="A0A6A7A3U3"/>
<evidence type="ECO:0000256" key="5">
    <source>
        <dbReference type="ARBA" id="ARBA00023033"/>
    </source>
</evidence>
<dbReference type="Gene3D" id="3.50.50.60">
    <property type="entry name" value="FAD/NAD(P)-binding domain"/>
    <property type="match status" value="1"/>
</dbReference>
<dbReference type="InterPro" id="IPR002938">
    <property type="entry name" value="FAD-bd"/>
</dbReference>
<evidence type="ECO:0000259" key="8">
    <source>
        <dbReference type="Pfam" id="PF01494"/>
    </source>
</evidence>
<evidence type="ECO:0000256" key="1">
    <source>
        <dbReference type="ARBA" id="ARBA00001974"/>
    </source>
</evidence>
<evidence type="ECO:0000256" key="4">
    <source>
        <dbReference type="ARBA" id="ARBA00023002"/>
    </source>
</evidence>
<comment type="cofactor">
    <cofactor evidence="1">
        <name>FAD</name>
        <dbReference type="ChEBI" id="CHEBI:57692"/>
    </cofactor>
</comment>
<evidence type="ECO:0000256" key="3">
    <source>
        <dbReference type="ARBA" id="ARBA00022827"/>
    </source>
</evidence>
<feature type="signal peptide" evidence="7">
    <location>
        <begin position="1"/>
        <end position="21"/>
    </location>
</feature>
<feature type="chain" id="PRO_5025334237" evidence="7">
    <location>
        <begin position="22"/>
        <end position="452"/>
    </location>
</feature>
<dbReference type="EMBL" id="MU006223">
    <property type="protein sequence ID" value="KAF2827803.1"/>
    <property type="molecule type" value="Genomic_DNA"/>
</dbReference>
<name>A0A6A7A3U3_9PLEO</name>
<sequence length="452" mass="49588">MAHSNTHVIIIGAGITGLVLAQALQKDGIPFTIVERDASLNVRSNEWTMAIHWALERLETLLPPHIYAKLEAASCNPAIPINAGGTYPIIHAESGSMLAGVPYARGMRVPRSKMRALVSEGIDVQFNKKLIEVDLLEPDLGVVAKFADGTSVKGSMIVGAEGARSKVREIAMGSVEEAATTSFPIWHMNLTVCYGDAEKAQFVRRDFPTSFLALSQRSFHAFQSISSMPSSDPASWIFHLAMAWNGSSNHDLSHAEKLALIKEKAKDLAEPARSSFMWIPEGTQVHRADISYWITRQWENRSGRLTLVGDAAHPMPPCEYLAQFLHSIPQYLDRESLLKYSTDRGQGLNHCIADLHSLAAQIKLAHSGIATWAEAIGGYEAELVPRGAEEVKCSIENGIMLHDWEKVKQSPVFTKGFRPMKGHDGYETNSNPEENLRKADLARGGKGVEAAT</sequence>
<keyword evidence="3" id="KW-0274">FAD</keyword>
<organism evidence="9 10">
    <name type="scientific">Ophiobolus disseminans</name>
    <dbReference type="NCBI Taxonomy" id="1469910"/>
    <lineage>
        <taxon>Eukaryota</taxon>
        <taxon>Fungi</taxon>
        <taxon>Dikarya</taxon>
        <taxon>Ascomycota</taxon>
        <taxon>Pezizomycotina</taxon>
        <taxon>Dothideomycetes</taxon>
        <taxon>Pleosporomycetidae</taxon>
        <taxon>Pleosporales</taxon>
        <taxon>Pleosporineae</taxon>
        <taxon>Phaeosphaeriaceae</taxon>
        <taxon>Ophiobolus</taxon>
    </lineage>
</organism>
<evidence type="ECO:0000256" key="2">
    <source>
        <dbReference type="ARBA" id="ARBA00022630"/>
    </source>
</evidence>
<dbReference type="SUPFAM" id="SSF51905">
    <property type="entry name" value="FAD/NAD(P)-binding domain"/>
    <property type="match status" value="1"/>
</dbReference>
<reference evidence="9" key="1">
    <citation type="journal article" date="2020" name="Stud. Mycol.">
        <title>101 Dothideomycetes genomes: a test case for predicting lifestyles and emergence of pathogens.</title>
        <authorList>
            <person name="Haridas S."/>
            <person name="Albert R."/>
            <person name="Binder M."/>
            <person name="Bloem J."/>
            <person name="Labutti K."/>
            <person name="Salamov A."/>
            <person name="Andreopoulos B."/>
            <person name="Baker S."/>
            <person name="Barry K."/>
            <person name="Bills G."/>
            <person name="Bluhm B."/>
            <person name="Cannon C."/>
            <person name="Castanera R."/>
            <person name="Culley D."/>
            <person name="Daum C."/>
            <person name="Ezra D."/>
            <person name="Gonzalez J."/>
            <person name="Henrissat B."/>
            <person name="Kuo A."/>
            <person name="Liang C."/>
            <person name="Lipzen A."/>
            <person name="Lutzoni F."/>
            <person name="Magnuson J."/>
            <person name="Mondo S."/>
            <person name="Nolan M."/>
            <person name="Ohm R."/>
            <person name="Pangilinan J."/>
            <person name="Park H.-J."/>
            <person name="Ramirez L."/>
            <person name="Alfaro M."/>
            <person name="Sun H."/>
            <person name="Tritt A."/>
            <person name="Yoshinaga Y."/>
            <person name="Zwiers L.-H."/>
            <person name="Turgeon B."/>
            <person name="Goodwin S."/>
            <person name="Spatafora J."/>
            <person name="Crous P."/>
            <person name="Grigoriev I."/>
        </authorList>
    </citation>
    <scope>NUCLEOTIDE SEQUENCE</scope>
    <source>
        <strain evidence="9">CBS 113818</strain>
    </source>
</reference>
<evidence type="ECO:0000313" key="10">
    <source>
        <dbReference type="Proteomes" id="UP000799424"/>
    </source>
</evidence>
<dbReference type="GO" id="GO:0071949">
    <property type="term" value="F:FAD binding"/>
    <property type="evidence" value="ECO:0007669"/>
    <property type="project" value="InterPro"/>
</dbReference>
<keyword evidence="4" id="KW-0560">Oxidoreductase</keyword>
<dbReference type="GO" id="GO:0004497">
    <property type="term" value="F:monooxygenase activity"/>
    <property type="evidence" value="ECO:0007669"/>
    <property type="project" value="UniProtKB-KW"/>
</dbReference>
<proteinExistence type="predicted"/>
<evidence type="ECO:0000313" key="9">
    <source>
        <dbReference type="EMBL" id="KAF2827803.1"/>
    </source>
</evidence>
<keyword evidence="7" id="KW-0732">Signal</keyword>
<feature type="domain" description="FAD-binding" evidence="8">
    <location>
        <begin position="6"/>
        <end position="318"/>
    </location>
</feature>
<keyword evidence="2" id="KW-0285">Flavoprotein</keyword>
<feature type="compositionally biased region" description="Basic and acidic residues" evidence="6">
    <location>
        <begin position="434"/>
        <end position="443"/>
    </location>
</feature>
<dbReference type="Pfam" id="PF01494">
    <property type="entry name" value="FAD_binding_3"/>
    <property type="match status" value="1"/>
</dbReference>
<dbReference type="PANTHER" id="PTHR47178">
    <property type="entry name" value="MONOOXYGENASE, FAD-BINDING"/>
    <property type="match status" value="1"/>
</dbReference>
<protein>
    <submittedName>
        <fullName evidence="9">FAD/NAD(P)-binding domain-containing protein</fullName>
    </submittedName>
</protein>
<dbReference type="PANTHER" id="PTHR47178:SF2">
    <property type="entry name" value="FAD-BINDING DOMAIN-CONTAINING PROTEIN"/>
    <property type="match status" value="1"/>
</dbReference>
<accession>A0A6A7A3U3</accession>
<gene>
    <name evidence="9" type="ORF">CC86DRAFT_465647</name>
</gene>
<evidence type="ECO:0000256" key="6">
    <source>
        <dbReference type="SAM" id="MobiDB-lite"/>
    </source>
</evidence>
<keyword evidence="10" id="KW-1185">Reference proteome</keyword>
<dbReference type="OrthoDB" id="47494at2759"/>
<dbReference type="InterPro" id="IPR036188">
    <property type="entry name" value="FAD/NAD-bd_sf"/>
</dbReference>
<keyword evidence="5" id="KW-0503">Monooxygenase</keyword>
<dbReference type="Proteomes" id="UP000799424">
    <property type="component" value="Unassembled WGS sequence"/>
</dbReference>
<feature type="region of interest" description="Disordered" evidence="6">
    <location>
        <begin position="418"/>
        <end position="452"/>
    </location>
</feature>